<sequence length="374" mass="37620">MITTRWIRAAVAAVVVPLLAVAAPAPASAKPDPDKLKAAGKRLVAKPPIRGVRPPGGTPTAPPATVELTQSCTPATIKVKATTTCSVTAENTGATTAVVDLGSVTMPPLLFAGATGATVTTPQITKAPRATLAPARAAGPSGIAPDPGNVFGYIPLTAFGGNTVRPIGDEEITELDVPSFVFNGTAYTRVGVSSNGYLVAGGGAATDVAPSGALPGPARPNNVIAPFWTDLDGTGATGILANVLTDGVGSWIVVEWQVNVKGTTSPRVFQAWIGTNGVQDVQYAYKFDTISDPGRPLTIGAENADGTVGVRLPAGTVPTVDLRVTSTGGRPGGTASWTVTLKGVSKGTGKVVSAAKLLGATTPITTATTVTVER</sequence>
<evidence type="ECO:0000313" key="2">
    <source>
        <dbReference type="EMBL" id="MFC4072481.1"/>
    </source>
</evidence>
<reference evidence="3" key="1">
    <citation type="journal article" date="2019" name="Int. J. Syst. Evol. Microbiol.">
        <title>The Global Catalogue of Microorganisms (GCM) 10K type strain sequencing project: providing services to taxonomists for standard genome sequencing and annotation.</title>
        <authorList>
            <consortium name="The Broad Institute Genomics Platform"/>
            <consortium name="The Broad Institute Genome Sequencing Center for Infectious Disease"/>
            <person name="Wu L."/>
            <person name="Ma J."/>
        </authorList>
    </citation>
    <scope>NUCLEOTIDE SEQUENCE [LARGE SCALE GENOMIC DNA]</scope>
    <source>
        <strain evidence="3">TBRC 5832</strain>
    </source>
</reference>
<accession>A0ABV8J8X9</accession>
<protein>
    <submittedName>
        <fullName evidence="2">Uncharacterized protein</fullName>
    </submittedName>
</protein>
<keyword evidence="3" id="KW-1185">Reference proteome</keyword>
<feature type="chain" id="PRO_5046005968" evidence="1">
    <location>
        <begin position="30"/>
        <end position="374"/>
    </location>
</feature>
<organism evidence="2 3">
    <name type="scientific">Actinoplanes subglobosus</name>
    <dbReference type="NCBI Taxonomy" id="1547892"/>
    <lineage>
        <taxon>Bacteria</taxon>
        <taxon>Bacillati</taxon>
        <taxon>Actinomycetota</taxon>
        <taxon>Actinomycetes</taxon>
        <taxon>Micromonosporales</taxon>
        <taxon>Micromonosporaceae</taxon>
        <taxon>Actinoplanes</taxon>
    </lineage>
</organism>
<comment type="caution">
    <text evidence="2">The sequence shown here is derived from an EMBL/GenBank/DDBJ whole genome shotgun (WGS) entry which is preliminary data.</text>
</comment>
<keyword evidence="1" id="KW-0732">Signal</keyword>
<name>A0ABV8J8X9_9ACTN</name>
<dbReference type="Proteomes" id="UP001595867">
    <property type="component" value="Unassembled WGS sequence"/>
</dbReference>
<feature type="signal peptide" evidence="1">
    <location>
        <begin position="1"/>
        <end position="29"/>
    </location>
</feature>
<gene>
    <name evidence="2" type="ORF">ACFO0C_46780</name>
</gene>
<evidence type="ECO:0000256" key="1">
    <source>
        <dbReference type="SAM" id="SignalP"/>
    </source>
</evidence>
<dbReference type="RefSeq" id="WP_378073356.1">
    <property type="nucleotide sequence ID" value="NZ_JBHSBL010000037.1"/>
</dbReference>
<evidence type="ECO:0000313" key="3">
    <source>
        <dbReference type="Proteomes" id="UP001595867"/>
    </source>
</evidence>
<proteinExistence type="predicted"/>
<dbReference type="EMBL" id="JBHSBL010000037">
    <property type="protein sequence ID" value="MFC4072481.1"/>
    <property type="molecule type" value="Genomic_DNA"/>
</dbReference>